<keyword evidence="2" id="KW-1185">Reference proteome</keyword>
<comment type="caution">
    <text evidence="1">The sequence shown here is derived from an EMBL/GenBank/DDBJ whole genome shotgun (WGS) entry which is preliminary data.</text>
</comment>
<gene>
    <name evidence="1" type="ORF">ADIS_2756</name>
</gene>
<organism evidence="1 2">
    <name type="scientific">Lunatimonas lonarensis</name>
    <dbReference type="NCBI Taxonomy" id="1232681"/>
    <lineage>
        <taxon>Bacteria</taxon>
        <taxon>Pseudomonadati</taxon>
        <taxon>Bacteroidota</taxon>
        <taxon>Cytophagia</taxon>
        <taxon>Cytophagales</taxon>
        <taxon>Cyclobacteriaceae</taxon>
    </lineage>
</organism>
<reference evidence="1 2" key="1">
    <citation type="submission" date="2013-02" db="EMBL/GenBank/DDBJ databases">
        <title>A novel strain isolated from Lonar lake, Maharashtra, India.</title>
        <authorList>
            <person name="Singh A."/>
        </authorList>
    </citation>
    <scope>NUCLEOTIDE SEQUENCE [LARGE SCALE GENOMIC DNA]</scope>
    <source>
        <strain evidence="1 2">AK24</strain>
    </source>
</reference>
<dbReference type="EMBL" id="AQHR01000076">
    <property type="protein sequence ID" value="EON76765.1"/>
    <property type="molecule type" value="Genomic_DNA"/>
</dbReference>
<name>R7ZRL4_9BACT</name>
<dbReference type="Proteomes" id="UP000013909">
    <property type="component" value="Unassembled WGS sequence"/>
</dbReference>
<protein>
    <submittedName>
        <fullName evidence="1">Uncharacterized protein</fullName>
    </submittedName>
</protein>
<evidence type="ECO:0000313" key="2">
    <source>
        <dbReference type="Proteomes" id="UP000013909"/>
    </source>
</evidence>
<sequence>MLSEWTGAQIDLSIGSRVAERMCGRLRDLLSRPFLMAETWRFSKPGVLPLTVDSAPLALGWCIRMFPWALPKANDFAPLVLLIK</sequence>
<dbReference type="AlphaFoldDB" id="R7ZRL4"/>
<proteinExistence type="predicted"/>
<accession>R7ZRL4</accession>
<evidence type="ECO:0000313" key="1">
    <source>
        <dbReference type="EMBL" id="EON76765.1"/>
    </source>
</evidence>